<protein>
    <recommendedName>
        <fullName evidence="3">Polyprotein</fullName>
    </recommendedName>
</protein>
<reference evidence="2" key="1">
    <citation type="submission" date="2024-07" db="EMBL/GenBank/DDBJ databases">
        <title>Two chromosome-level genome assemblies of Korean endemic species Abeliophyllum distichum and Forsythia ovata (Oleaceae).</title>
        <authorList>
            <person name="Jang H."/>
        </authorList>
    </citation>
    <scope>NUCLEOTIDE SEQUENCE [LARGE SCALE GENOMIC DNA]</scope>
</reference>
<sequence length="166" mass="18925">MLVGDFIAMHQANIVRYDVTFGIDDDNMLFGGQNHQSFSWRDNQNNIIPQGPQFQQPEKRISLEDMFDKFVEKTKQYIESNNQFMRKTETTLQNQGVSIKNLETQMGQMAVAISEIALGSLPINTVVNPKERVKTITNKSGVQLTEIHVKRPVSNKENVPPTVRMT</sequence>
<evidence type="ECO:0000313" key="1">
    <source>
        <dbReference type="EMBL" id="KAL2531345.1"/>
    </source>
</evidence>
<accession>A0ABD1V1Z5</accession>
<dbReference type="EMBL" id="JBFOLK010000002">
    <property type="protein sequence ID" value="KAL2531345.1"/>
    <property type="molecule type" value="Genomic_DNA"/>
</dbReference>
<evidence type="ECO:0000313" key="2">
    <source>
        <dbReference type="Proteomes" id="UP001604336"/>
    </source>
</evidence>
<gene>
    <name evidence="1" type="ORF">Adt_04696</name>
</gene>
<keyword evidence="2" id="KW-1185">Reference proteome</keyword>
<comment type="caution">
    <text evidence="1">The sequence shown here is derived from an EMBL/GenBank/DDBJ whole genome shotgun (WGS) entry which is preliminary data.</text>
</comment>
<organism evidence="1 2">
    <name type="scientific">Abeliophyllum distichum</name>
    <dbReference type="NCBI Taxonomy" id="126358"/>
    <lineage>
        <taxon>Eukaryota</taxon>
        <taxon>Viridiplantae</taxon>
        <taxon>Streptophyta</taxon>
        <taxon>Embryophyta</taxon>
        <taxon>Tracheophyta</taxon>
        <taxon>Spermatophyta</taxon>
        <taxon>Magnoliopsida</taxon>
        <taxon>eudicotyledons</taxon>
        <taxon>Gunneridae</taxon>
        <taxon>Pentapetalae</taxon>
        <taxon>asterids</taxon>
        <taxon>lamiids</taxon>
        <taxon>Lamiales</taxon>
        <taxon>Oleaceae</taxon>
        <taxon>Forsythieae</taxon>
        <taxon>Abeliophyllum</taxon>
    </lineage>
</organism>
<dbReference type="AlphaFoldDB" id="A0ABD1V1Z5"/>
<evidence type="ECO:0008006" key="3">
    <source>
        <dbReference type="Google" id="ProtNLM"/>
    </source>
</evidence>
<proteinExistence type="predicted"/>
<dbReference type="Proteomes" id="UP001604336">
    <property type="component" value="Unassembled WGS sequence"/>
</dbReference>
<name>A0ABD1V1Z5_9LAMI</name>